<name>A0A7R9IYF1_TIMCA</name>
<proteinExistence type="predicted"/>
<dbReference type="AlphaFoldDB" id="A0A7R9IYF1"/>
<sequence length="267" mass="29550">MICLVVESNGTPLLGRAWISELKFRIIDTNGNKIVQPVFFSEDNMQHMLKGVSRQFPEVFTDRLDKLAVEVDERCEPAFCQIKEVVQTNLSLAHFNPQYPVRLSVDGSDIGLSALRNNLDLLGPPPTLSRVQQAQDKQSEAYGGVSPNTGRYSVGDQVWVKNYRRNKSKWVSAKMNKFSDHGVSGLSFGSPLDKIGMDGNLHPGLRALFLKAHLIALSRSHSWCPSPVKIVLQALRLIERVPVPITAPELKDGGGILSFNNAVYTSP</sequence>
<dbReference type="EMBL" id="OE179616">
    <property type="protein sequence ID" value="CAD7569266.1"/>
    <property type="molecule type" value="Genomic_DNA"/>
</dbReference>
<organism evidence="1">
    <name type="scientific">Timema californicum</name>
    <name type="common">California timema</name>
    <name type="synonym">Walking stick</name>
    <dbReference type="NCBI Taxonomy" id="61474"/>
    <lineage>
        <taxon>Eukaryota</taxon>
        <taxon>Metazoa</taxon>
        <taxon>Ecdysozoa</taxon>
        <taxon>Arthropoda</taxon>
        <taxon>Hexapoda</taxon>
        <taxon>Insecta</taxon>
        <taxon>Pterygota</taxon>
        <taxon>Neoptera</taxon>
        <taxon>Polyneoptera</taxon>
        <taxon>Phasmatodea</taxon>
        <taxon>Timematodea</taxon>
        <taxon>Timematoidea</taxon>
        <taxon>Timematidae</taxon>
        <taxon>Timema</taxon>
    </lineage>
</organism>
<evidence type="ECO:0000313" key="1">
    <source>
        <dbReference type="EMBL" id="CAD7569266.1"/>
    </source>
</evidence>
<reference evidence="1" key="1">
    <citation type="submission" date="2020-11" db="EMBL/GenBank/DDBJ databases">
        <authorList>
            <person name="Tran Van P."/>
        </authorList>
    </citation>
    <scope>NUCLEOTIDE SEQUENCE</scope>
</reference>
<gene>
    <name evidence="1" type="ORF">TCMB3V08_LOCUS2010</name>
</gene>
<protein>
    <submittedName>
        <fullName evidence="1">(California timema) hypothetical protein</fullName>
    </submittedName>
</protein>
<accession>A0A7R9IYF1</accession>